<dbReference type="AlphaFoldDB" id="A0ABD1Z874"/>
<evidence type="ECO:0000256" key="6">
    <source>
        <dbReference type="ARBA" id="ARBA00082728"/>
    </source>
</evidence>
<protein>
    <recommendedName>
        <fullName evidence="4">Large ribosomal subunit protein bL17c</fullName>
    </recommendedName>
    <alternativeName>
        <fullName evidence="5">50S ribosomal protein L17, chloroplastic</fullName>
    </alternativeName>
    <alternativeName>
        <fullName evidence="6">CL17</fullName>
    </alternativeName>
</protein>
<evidence type="ECO:0000256" key="3">
    <source>
        <dbReference type="ARBA" id="ARBA00023274"/>
    </source>
</evidence>
<comment type="caution">
    <text evidence="8">The sequence shown here is derived from an EMBL/GenBank/DDBJ whole genome shotgun (WGS) entry which is preliminary data.</text>
</comment>
<name>A0ABD1Z874_9MARC</name>
<dbReference type="PANTHER" id="PTHR14413">
    <property type="entry name" value="RIBOSOMAL PROTEIN L17"/>
    <property type="match status" value="1"/>
</dbReference>
<evidence type="ECO:0000313" key="9">
    <source>
        <dbReference type="Proteomes" id="UP001605036"/>
    </source>
</evidence>
<evidence type="ECO:0000256" key="4">
    <source>
        <dbReference type="ARBA" id="ARBA00072708"/>
    </source>
</evidence>
<sequence length="163" mass="18551">MKHRNSMRKLGRTSSHRWALLRNLVTELIRHERIETTLPKAKELRRVADNMVSLGKEGTLAAKRQASGIVHGDDILHKLFTDLATRYQARCGGYTRVLATRTRQGDAAPMAYIEFVDRPNELREARPAYPPPPPREPLPPWLRAKYARVLVPKSAEPLLTTNP</sequence>
<dbReference type="EMBL" id="JBHFFA010000002">
    <property type="protein sequence ID" value="KAL2643992.1"/>
    <property type="molecule type" value="Genomic_DNA"/>
</dbReference>
<dbReference type="FunFam" id="3.90.1030.10:FF:000001">
    <property type="entry name" value="50S ribosomal protein L17"/>
    <property type="match status" value="1"/>
</dbReference>
<evidence type="ECO:0000256" key="7">
    <source>
        <dbReference type="RuleBase" id="RU000660"/>
    </source>
</evidence>
<dbReference type="Pfam" id="PF01196">
    <property type="entry name" value="Ribosomal_L17"/>
    <property type="match status" value="1"/>
</dbReference>
<dbReference type="Gene3D" id="3.90.1030.10">
    <property type="entry name" value="Ribosomal protein L17"/>
    <property type="match status" value="1"/>
</dbReference>
<dbReference type="GO" id="GO:0005840">
    <property type="term" value="C:ribosome"/>
    <property type="evidence" value="ECO:0007669"/>
    <property type="project" value="UniProtKB-KW"/>
</dbReference>
<evidence type="ECO:0000256" key="1">
    <source>
        <dbReference type="ARBA" id="ARBA00008777"/>
    </source>
</evidence>
<proteinExistence type="inferred from homology"/>
<dbReference type="InterPro" id="IPR000456">
    <property type="entry name" value="Ribosomal_bL17"/>
</dbReference>
<evidence type="ECO:0000256" key="5">
    <source>
        <dbReference type="ARBA" id="ARBA00077677"/>
    </source>
</evidence>
<keyword evidence="2 7" id="KW-0689">Ribosomal protein</keyword>
<evidence type="ECO:0000313" key="8">
    <source>
        <dbReference type="EMBL" id="KAL2643992.1"/>
    </source>
</evidence>
<keyword evidence="9" id="KW-1185">Reference proteome</keyword>
<dbReference type="HAMAP" id="MF_01368">
    <property type="entry name" value="Ribosomal_bL17"/>
    <property type="match status" value="1"/>
</dbReference>
<dbReference type="GO" id="GO:1990904">
    <property type="term" value="C:ribonucleoprotein complex"/>
    <property type="evidence" value="ECO:0007669"/>
    <property type="project" value="UniProtKB-KW"/>
</dbReference>
<dbReference type="NCBIfam" id="TIGR00059">
    <property type="entry name" value="L17"/>
    <property type="match status" value="1"/>
</dbReference>
<dbReference type="Proteomes" id="UP001605036">
    <property type="component" value="Unassembled WGS sequence"/>
</dbReference>
<dbReference type="PANTHER" id="PTHR14413:SF16">
    <property type="entry name" value="LARGE RIBOSOMAL SUBUNIT PROTEIN BL17M"/>
    <property type="match status" value="1"/>
</dbReference>
<gene>
    <name evidence="8" type="ORF">R1flu_011579</name>
</gene>
<dbReference type="InterPro" id="IPR036373">
    <property type="entry name" value="Ribosomal_bL17_sf"/>
</dbReference>
<organism evidence="8 9">
    <name type="scientific">Riccia fluitans</name>
    <dbReference type="NCBI Taxonomy" id="41844"/>
    <lineage>
        <taxon>Eukaryota</taxon>
        <taxon>Viridiplantae</taxon>
        <taxon>Streptophyta</taxon>
        <taxon>Embryophyta</taxon>
        <taxon>Marchantiophyta</taxon>
        <taxon>Marchantiopsida</taxon>
        <taxon>Marchantiidae</taxon>
        <taxon>Marchantiales</taxon>
        <taxon>Ricciaceae</taxon>
        <taxon>Riccia</taxon>
    </lineage>
</organism>
<reference evidence="8 9" key="1">
    <citation type="submission" date="2024-09" db="EMBL/GenBank/DDBJ databases">
        <title>Chromosome-scale assembly of Riccia fluitans.</title>
        <authorList>
            <person name="Paukszto L."/>
            <person name="Sawicki J."/>
            <person name="Karawczyk K."/>
            <person name="Piernik-Szablinska J."/>
            <person name="Szczecinska M."/>
            <person name="Mazdziarz M."/>
        </authorList>
    </citation>
    <scope>NUCLEOTIDE SEQUENCE [LARGE SCALE GENOMIC DNA]</scope>
    <source>
        <strain evidence="8">Rf_01</strain>
        <tissue evidence="8">Aerial parts of the thallus</tissue>
    </source>
</reference>
<dbReference type="SUPFAM" id="SSF64263">
    <property type="entry name" value="Prokaryotic ribosomal protein L17"/>
    <property type="match status" value="1"/>
</dbReference>
<accession>A0ABD1Z874</accession>
<comment type="similarity">
    <text evidence="1 7">Belongs to the bacterial ribosomal protein bL17 family.</text>
</comment>
<keyword evidence="3 7" id="KW-0687">Ribonucleoprotein</keyword>
<evidence type="ECO:0000256" key="2">
    <source>
        <dbReference type="ARBA" id="ARBA00022980"/>
    </source>
</evidence>